<evidence type="ECO:0000313" key="3">
    <source>
        <dbReference type="Proteomes" id="UP000694568"/>
    </source>
</evidence>
<dbReference type="Ensembl" id="ENSSLUT00000053923.1">
    <property type="protein sequence ID" value="ENSSLUP00000052385.1"/>
    <property type="gene ID" value="ENSSLUG00000022775.1"/>
</dbReference>
<keyword evidence="3" id="KW-1185">Reference proteome</keyword>
<accession>A0A8D0A9A7</accession>
<protein>
    <submittedName>
        <fullName evidence="2">Uncharacterized protein</fullName>
    </submittedName>
</protein>
<reference evidence="2" key="2">
    <citation type="submission" date="2025-09" db="UniProtKB">
        <authorList>
            <consortium name="Ensembl"/>
        </authorList>
    </citation>
    <scope>IDENTIFICATION</scope>
</reference>
<sequence>MLELHLQYKRTSWLTKQSKKHYPLYWTKNVQLLSLIFHSIHPWLSAFWCFLSSSEKMSWEEESGGERLSLSDSEASCKRQHSLSDNQR</sequence>
<organism evidence="2 3">
    <name type="scientific">Sander lucioperca</name>
    <name type="common">Pike-perch</name>
    <name type="synonym">Perca lucioperca</name>
    <dbReference type="NCBI Taxonomy" id="283035"/>
    <lineage>
        <taxon>Eukaryota</taxon>
        <taxon>Metazoa</taxon>
        <taxon>Chordata</taxon>
        <taxon>Craniata</taxon>
        <taxon>Vertebrata</taxon>
        <taxon>Euteleostomi</taxon>
        <taxon>Actinopterygii</taxon>
        <taxon>Neopterygii</taxon>
        <taxon>Teleostei</taxon>
        <taxon>Neoteleostei</taxon>
        <taxon>Acanthomorphata</taxon>
        <taxon>Eupercaria</taxon>
        <taxon>Perciformes</taxon>
        <taxon>Percoidei</taxon>
        <taxon>Percidae</taxon>
        <taxon>Luciopercinae</taxon>
        <taxon>Sander</taxon>
    </lineage>
</organism>
<reference evidence="2" key="1">
    <citation type="submission" date="2025-08" db="UniProtKB">
        <authorList>
            <consortium name="Ensembl"/>
        </authorList>
    </citation>
    <scope>IDENTIFICATION</scope>
</reference>
<evidence type="ECO:0000313" key="2">
    <source>
        <dbReference type="Ensembl" id="ENSSLUP00000052385.1"/>
    </source>
</evidence>
<dbReference type="AlphaFoldDB" id="A0A8D0A9A7"/>
<feature type="region of interest" description="Disordered" evidence="1">
    <location>
        <begin position="65"/>
        <end position="88"/>
    </location>
</feature>
<dbReference type="Proteomes" id="UP000694568">
    <property type="component" value="Unplaced"/>
</dbReference>
<proteinExistence type="predicted"/>
<evidence type="ECO:0000256" key="1">
    <source>
        <dbReference type="SAM" id="MobiDB-lite"/>
    </source>
</evidence>
<name>A0A8D0A9A7_SANLU</name>